<protein>
    <recommendedName>
        <fullName evidence="5">P pilus assembly/Cpx signaling pathway, periplasmic inhibitor/zinc-resistance associated protein</fullName>
    </recommendedName>
</protein>
<accession>A0AAV3XI66</accession>
<reference evidence="3" key="1">
    <citation type="submission" date="2019-10" db="EMBL/GenBank/DDBJ databases">
        <title>Draft genome sequece of Microseira wollei NIES-4236.</title>
        <authorList>
            <person name="Yamaguchi H."/>
            <person name="Suzuki S."/>
            <person name="Kawachi M."/>
        </authorList>
    </citation>
    <scope>NUCLEOTIDE SEQUENCE</scope>
    <source>
        <strain evidence="3">NIES-4236</strain>
    </source>
</reference>
<organism evidence="3 4">
    <name type="scientific">Microseira wollei NIES-4236</name>
    <dbReference type="NCBI Taxonomy" id="2530354"/>
    <lineage>
        <taxon>Bacteria</taxon>
        <taxon>Bacillati</taxon>
        <taxon>Cyanobacteriota</taxon>
        <taxon>Cyanophyceae</taxon>
        <taxon>Oscillatoriophycideae</taxon>
        <taxon>Aerosakkonematales</taxon>
        <taxon>Aerosakkonemataceae</taxon>
        <taxon>Microseira</taxon>
    </lineage>
</organism>
<evidence type="ECO:0000313" key="4">
    <source>
        <dbReference type="Proteomes" id="UP001050975"/>
    </source>
</evidence>
<proteinExistence type="predicted"/>
<name>A0AAV3XI66_9CYAN</name>
<dbReference type="EMBL" id="BLAY01000116">
    <property type="protein sequence ID" value="GET41271.1"/>
    <property type="molecule type" value="Genomic_DNA"/>
</dbReference>
<feature type="chain" id="PRO_5043461413" description="P pilus assembly/Cpx signaling pathway, periplasmic inhibitor/zinc-resistance associated protein" evidence="2">
    <location>
        <begin position="29"/>
        <end position="145"/>
    </location>
</feature>
<keyword evidence="4" id="KW-1185">Reference proteome</keyword>
<feature type="region of interest" description="Disordered" evidence="1">
    <location>
        <begin position="28"/>
        <end position="61"/>
    </location>
</feature>
<dbReference type="Proteomes" id="UP001050975">
    <property type="component" value="Unassembled WGS sequence"/>
</dbReference>
<evidence type="ECO:0000256" key="2">
    <source>
        <dbReference type="SAM" id="SignalP"/>
    </source>
</evidence>
<feature type="signal peptide" evidence="2">
    <location>
        <begin position="1"/>
        <end position="28"/>
    </location>
</feature>
<dbReference type="RefSeq" id="WP_226587491.1">
    <property type="nucleotide sequence ID" value="NZ_BLAY01000116.1"/>
</dbReference>
<evidence type="ECO:0000313" key="3">
    <source>
        <dbReference type="EMBL" id="GET41271.1"/>
    </source>
</evidence>
<sequence length="145" mass="15895">MAFSLAKCVSIVATAVALTTVVPGVAYSQSANPSAAPRPAENQPATPSNRPSAGQQELNLSAQQRERIQSILVNRQQQIEAVLTKEQRDTIVEAQRSGQQITAQTLNLTPDQINRIRQIVQSSNDQIKQVLTPEQIQQLQNQSNR</sequence>
<dbReference type="AlphaFoldDB" id="A0AAV3XI66"/>
<gene>
    <name evidence="3" type="ORF">MiSe_60830</name>
</gene>
<evidence type="ECO:0000256" key="1">
    <source>
        <dbReference type="SAM" id="MobiDB-lite"/>
    </source>
</evidence>
<feature type="compositionally biased region" description="Polar residues" evidence="1">
    <location>
        <begin position="43"/>
        <end position="61"/>
    </location>
</feature>
<keyword evidence="2" id="KW-0732">Signal</keyword>
<comment type="caution">
    <text evidence="3">The sequence shown here is derived from an EMBL/GenBank/DDBJ whole genome shotgun (WGS) entry which is preliminary data.</text>
</comment>
<evidence type="ECO:0008006" key="5">
    <source>
        <dbReference type="Google" id="ProtNLM"/>
    </source>
</evidence>